<evidence type="ECO:0000256" key="5">
    <source>
        <dbReference type="ARBA" id="ARBA00023136"/>
    </source>
</evidence>
<feature type="transmembrane region" description="Helical" evidence="6">
    <location>
        <begin position="434"/>
        <end position="460"/>
    </location>
</feature>
<feature type="transmembrane region" description="Helical" evidence="6">
    <location>
        <begin position="187"/>
        <end position="209"/>
    </location>
</feature>
<keyword evidence="3 6" id="KW-0812">Transmembrane</keyword>
<dbReference type="InterPro" id="IPR036259">
    <property type="entry name" value="MFS_trans_sf"/>
</dbReference>
<comment type="caution">
    <text evidence="8">The sequence shown here is derived from an EMBL/GenBank/DDBJ whole genome shotgun (WGS) entry which is preliminary data.</text>
</comment>
<feature type="transmembrane region" description="Helical" evidence="6">
    <location>
        <begin position="258"/>
        <end position="281"/>
    </location>
</feature>
<keyword evidence="9" id="KW-1185">Reference proteome</keyword>
<feature type="transmembrane region" description="Helical" evidence="6">
    <location>
        <begin position="99"/>
        <end position="117"/>
    </location>
</feature>
<reference evidence="9" key="1">
    <citation type="journal article" date="2019" name="Int. J. Syst. Evol. Microbiol.">
        <title>The Global Catalogue of Microorganisms (GCM) 10K type strain sequencing project: providing services to taxonomists for standard genome sequencing and annotation.</title>
        <authorList>
            <consortium name="The Broad Institute Genomics Platform"/>
            <consortium name="The Broad Institute Genome Sequencing Center for Infectious Disease"/>
            <person name="Wu L."/>
            <person name="Ma J."/>
        </authorList>
    </citation>
    <scope>NUCLEOTIDE SEQUENCE [LARGE SCALE GENOMIC DNA]</scope>
    <source>
        <strain evidence="9">JCM 32206</strain>
    </source>
</reference>
<feature type="transmembrane region" description="Helical" evidence="6">
    <location>
        <begin position="37"/>
        <end position="55"/>
    </location>
</feature>
<dbReference type="Proteomes" id="UP001501183">
    <property type="component" value="Unassembled WGS sequence"/>
</dbReference>
<evidence type="ECO:0000256" key="1">
    <source>
        <dbReference type="ARBA" id="ARBA00004651"/>
    </source>
</evidence>
<comment type="subcellular location">
    <subcellularLocation>
        <location evidence="1">Cell membrane</location>
        <topology evidence="1">Multi-pass membrane protein</topology>
    </subcellularLocation>
</comment>
<gene>
    <name evidence="8" type="ORF">GCM10023094_41040</name>
</gene>
<dbReference type="PANTHER" id="PTHR42718:SF9">
    <property type="entry name" value="MAJOR FACILITATOR SUPERFAMILY MULTIDRUG TRANSPORTER MFSC"/>
    <property type="match status" value="1"/>
</dbReference>
<proteinExistence type="predicted"/>
<feature type="transmembrane region" description="Helical" evidence="6">
    <location>
        <begin position="155"/>
        <end position="175"/>
    </location>
</feature>
<keyword evidence="2" id="KW-0813">Transport</keyword>
<dbReference type="InterPro" id="IPR020846">
    <property type="entry name" value="MFS_dom"/>
</dbReference>
<accession>A0ABP8PDL4</accession>
<organism evidence="8 9">
    <name type="scientific">Rhodococcus olei</name>
    <dbReference type="NCBI Taxonomy" id="2161675"/>
    <lineage>
        <taxon>Bacteria</taxon>
        <taxon>Bacillati</taxon>
        <taxon>Actinomycetota</taxon>
        <taxon>Actinomycetes</taxon>
        <taxon>Mycobacteriales</taxon>
        <taxon>Nocardiaceae</taxon>
        <taxon>Rhodococcus</taxon>
    </lineage>
</organism>
<dbReference type="PROSITE" id="PS50850">
    <property type="entry name" value="MFS"/>
    <property type="match status" value="1"/>
</dbReference>
<evidence type="ECO:0000256" key="4">
    <source>
        <dbReference type="ARBA" id="ARBA00022989"/>
    </source>
</evidence>
<evidence type="ECO:0000256" key="3">
    <source>
        <dbReference type="ARBA" id="ARBA00022692"/>
    </source>
</evidence>
<dbReference type="PANTHER" id="PTHR42718">
    <property type="entry name" value="MAJOR FACILITATOR SUPERFAMILY MULTIDRUG TRANSPORTER MFSC"/>
    <property type="match status" value="1"/>
</dbReference>
<feature type="domain" description="Major facilitator superfamily (MFS) profile" evidence="7">
    <location>
        <begin position="1"/>
        <end position="465"/>
    </location>
</feature>
<dbReference type="CDD" id="cd17321">
    <property type="entry name" value="MFS_MMR_MDR_like"/>
    <property type="match status" value="1"/>
</dbReference>
<feature type="transmembrane region" description="Helical" evidence="6">
    <location>
        <begin position="394"/>
        <end position="414"/>
    </location>
</feature>
<feature type="transmembrane region" description="Helical" evidence="6">
    <location>
        <begin position="322"/>
        <end position="341"/>
    </location>
</feature>
<protein>
    <submittedName>
        <fullName evidence="8">MFS transporter</fullName>
    </submittedName>
</protein>
<dbReference type="PRINTS" id="PR01036">
    <property type="entry name" value="TCRTETB"/>
</dbReference>
<evidence type="ECO:0000313" key="9">
    <source>
        <dbReference type="Proteomes" id="UP001501183"/>
    </source>
</evidence>
<evidence type="ECO:0000313" key="8">
    <source>
        <dbReference type="EMBL" id="GAA4485734.1"/>
    </source>
</evidence>
<feature type="transmembrane region" description="Helical" evidence="6">
    <location>
        <begin position="215"/>
        <end position="237"/>
    </location>
</feature>
<evidence type="ECO:0000256" key="2">
    <source>
        <dbReference type="ARBA" id="ARBA00022448"/>
    </source>
</evidence>
<sequence>MLLVASFTAFLGGVNQGTLNVALPVIAAHFGTGPTVTSWILLSYLVGMAGTILVFGRVADLVGRRRVFLWGMTLFAVSSVASALAPGVGMVVAGRAVQGVGAAMMFATGAAMIAAAYPPGRLGSAMGIFFAVNSVAQILGPVLGGVIAAELGWRWLFWVNVPIAVLAYVAGMSVLPRPEGAGQPRGTFDGPGAALSIVAIVSGVAALTMGGERGWASTPIVGLLAAAAVASAAFVWWERRAVFPLLDLTLFADKVFRWATISSLLNTAVRFSLILVVALMFQTVHALGPTVAGLAVVPISLGTMLASLAYGVIERWLGHHRLGVAGSLVTAAGVVLLIPSVTGSAYLTFTMIGGFVAGVGTGVLLTANGAAVLLECERSMLGVVSSVRALMQMVGNVIGVAGCLVVVAMPLSGGDRSAVYGRSGATLGPAASDALVRGFHSVFVVLVVVALAGALASSAARGRPRARR</sequence>
<dbReference type="SUPFAM" id="SSF103473">
    <property type="entry name" value="MFS general substrate transporter"/>
    <property type="match status" value="1"/>
</dbReference>
<dbReference type="EMBL" id="BAABFB010000063">
    <property type="protein sequence ID" value="GAA4485734.1"/>
    <property type="molecule type" value="Genomic_DNA"/>
</dbReference>
<evidence type="ECO:0000256" key="6">
    <source>
        <dbReference type="SAM" id="Phobius"/>
    </source>
</evidence>
<dbReference type="InterPro" id="IPR011701">
    <property type="entry name" value="MFS"/>
</dbReference>
<dbReference type="Pfam" id="PF07690">
    <property type="entry name" value="MFS_1"/>
    <property type="match status" value="1"/>
</dbReference>
<evidence type="ECO:0000259" key="7">
    <source>
        <dbReference type="PROSITE" id="PS50850"/>
    </source>
</evidence>
<feature type="transmembrane region" description="Helical" evidence="6">
    <location>
        <begin position="129"/>
        <end position="149"/>
    </location>
</feature>
<dbReference type="Gene3D" id="1.20.1720.10">
    <property type="entry name" value="Multidrug resistance protein D"/>
    <property type="match status" value="1"/>
</dbReference>
<feature type="transmembrane region" description="Helical" evidence="6">
    <location>
        <begin position="287"/>
        <end position="310"/>
    </location>
</feature>
<feature type="transmembrane region" description="Helical" evidence="6">
    <location>
        <begin position="67"/>
        <end position="93"/>
    </location>
</feature>
<dbReference type="Gene3D" id="1.20.1250.20">
    <property type="entry name" value="MFS general substrate transporter like domains"/>
    <property type="match status" value="1"/>
</dbReference>
<name>A0ABP8PDL4_9NOCA</name>
<keyword evidence="4 6" id="KW-1133">Transmembrane helix</keyword>
<keyword evidence="5 6" id="KW-0472">Membrane</keyword>
<feature type="transmembrane region" description="Helical" evidence="6">
    <location>
        <begin position="347"/>
        <end position="374"/>
    </location>
</feature>